<evidence type="ECO:0000313" key="4">
    <source>
        <dbReference type="Proteomes" id="UP000011885"/>
    </source>
</evidence>
<protein>
    <submittedName>
        <fullName evidence="3">von Willebrand factor, type A domain protein</fullName>
    </submittedName>
</protein>
<evidence type="ECO:0000259" key="2">
    <source>
        <dbReference type="PROSITE" id="PS50234"/>
    </source>
</evidence>
<dbReference type="InterPro" id="IPR050934">
    <property type="entry name" value="ITIH"/>
</dbReference>
<dbReference type="PATRIC" id="fig|1263870.3.peg.6399"/>
<dbReference type="PANTHER" id="PTHR10338:SF108">
    <property type="entry name" value="INTER-ALPHA-TRYPSIN INHIBITOR HEAVY CHAIN H4-LIKE PROTEIN"/>
    <property type="match status" value="1"/>
</dbReference>
<evidence type="ECO:0000256" key="1">
    <source>
        <dbReference type="SAM" id="MobiDB-lite"/>
    </source>
</evidence>
<dbReference type="Proteomes" id="UP000011885">
    <property type="component" value="Unassembled WGS sequence"/>
</dbReference>
<reference evidence="3 4" key="1">
    <citation type="journal article" date="2013" name="Mar. Genomics">
        <title>Expression of sulfatases in Rhodopirellula baltica and the diversity of sulfatases in the genus Rhodopirellula.</title>
        <authorList>
            <person name="Wegner C.E."/>
            <person name="Richter-Heitmann T."/>
            <person name="Klindworth A."/>
            <person name="Klockow C."/>
            <person name="Richter M."/>
            <person name="Achstetter T."/>
            <person name="Glockner F.O."/>
            <person name="Harder J."/>
        </authorList>
    </citation>
    <scope>NUCLEOTIDE SEQUENCE [LARGE SCALE GENOMIC DNA]</scope>
    <source>
        <strain evidence="3 4">SM41</strain>
    </source>
</reference>
<dbReference type="Gene3D" id="3.40.50.410">
    <property type="entry name" value="von Willebrand factor, type A domain"/>
    <property type="match status" value="1"/>
</dbReference>
<dbReference type="SUPFAM" id="SSF53300">
    <property type="entry name" value="vWA-like"/>
    <property type="match status" value="1"/>
</dbReference>
<feature type="region of interest" description="Disordered" evidence="1">
    <location>
        <begin position="113"/>
        <end position="133"/>
    </location>
</feature>
<gene>
    <name evidence="3" type="ORF">RSSM_06043</name>
</gene>
<accession>M5U934</accession>
<dbReference type="SMART" id="SM00327">
    <property type="entry name" value="VWA"/>
    <property type="match status" value="1"/>
</dbReference>
<comment type="caution">
    <text evidence="3">The sequence shown here is derived from an EMBL/GenBank/DDBJ whole genome shotgun (WGS) entry which is preliminary data.</text>
</comment>
<dbReference type="InterPro" id="IPR036465">
    <property type="entry name" value="vWFA_dom_sf"/>
</dbReference>
<proteinExistence type="predicted"/>
<dbReference type="Pfam" id="PF13768">
    <property type="entry name" value="VWA_3"/>
    <property type="match status" value="1"/>
</dbReference>
<dbReference type="AlphaFoldDB" id="M5U934"/>
<dbReference type="PANTHER" id="PTHR10338">
    <property type="entry name" value="INTER-ALPHA-TRYPSIN INHIBITOR HEAVY CHAIN FAMILY MEMBER"/>
    <property type="match status" value="1"/>
</dbReference>
<keyword evidence="4" id="KW-1185">Reference proteome</keyword>
<dbReference type="PROSITE" id="PS50234">
    <property type="entry name" value="VWFA"/>
    <property type="match status" value="1"/>
</dbReference>
<organism evidence="3 4">
    <name type="scientific">Rhodopirellula sallentina SM41</name>
    <dbReference type="NCBI Taxonomy" id="1263870"/>
    <lineage>
        <taxon>Bacteria</taxon>
        <taxon>Pseudomonadati</taxon>
        <taxon>Planctomycetota</taxon>
        <taxon>Planctomycetia</taxon>
        <taxon>Pirellulales</taxon>
        <taxon>Pirellulaceae</taxon>
        <taxon>Rhodopirellula</taxon>
    </lineage>
</organism>
<name>M5U934_9BACT</name>
<sequence length="488" mass="54624">MKFSVRLRHYFVRIRSFFDIGRARAGALQSTGELVMGKWKVCAVFLVAFAAMSLQPAVGETAAQRRMSRVLSGRSEPARLKTVAMLRMNPNLLYENMDVVTSATRLLLDSFESDREDGGDNATAKPAAKPSSVPDSVNQLLAIFAASPNEDARSTVIDAIEHTDGRISMIAMDLVGRHEIQAAVESLQDQIMRSEFEDQYAYRFTLVRALAQLHCPRSIEIMHQLHSQLRGQLRHEIANRLADVDVRDFDGDRKAYAQYLEQHPADSLVRPVSFVDGNVAGNIAMNGDAAMSGKLTLHDVSSESTGGLKLSKSHYYGINLNAGRMLFVIDRSGSMKHPTRYDTRLQNAKRELVRVIDDLPPEAEFSIMLFDTRVQAWKEELLPAYPQNKREAIAFVERIALGDKTNTHGVLSDALEFDDQLEVVFVLTDGQPTFGKLTHPDAILRDIVGRNRMRHLKFHTIGVGVNPLTEEFLKRLSEQTGGEFREVN</sequence>
<dbReference type="InterPro" id="IPR002035">
    <property type="entry name" value="VWF_A"/>
</dbReference>
<dbReference type="EMBL" id="ANOH01000428">
    <property type="protein sequence ID" value="EMI52488.1"/>
    <property type="molecule type" value="Genomic_DNA"/>
</dbReference>
<evidence type="ECO:0000313" key="3">
    <source>
        <dbReference type="EMBL" id="EMI52488.1"/>
    </source>
</evidence>
<feature type="domain" description="VWFA" evidence="2">
    <location>
        <begin position="324"/>
        <end position="488"/>
    </location>
</feature>